<dbReference type="InterPro" id="IPR041127">
    <property type="entry name" value="PET_hydrolase/cutinase-like"/>
</dbReference>
<reference evidence="3 4" key="1">
    <citation type="submission" date="2022-10" db="EMBL/GenBank/DDBJ databases">
        <title>The complete genomes of actinobacterial strains from the NBC collection.</title>
        <authorList>
            <person name="Joergensen T.S."/>
            <person name="Alvarez Arevalo M."/>
            <person name="Sterndorff E.B."/>
            <person name="Faurdal D."/>
            <person name="Vuksanovic O."/>
            <person name="Mourched A.-S."/>
            <person name="Charusanti P."/>
            <person name="Shaw S."/>
            <person name="Blin K."/>
            <person name="Weber T."/>
        </authorList>
    </citation>
    <scope>NUCLEOTIDE SEQUENCE [LARGE SCALE GENOMIC DNA]</scope>
    <source>
        <strain evidence="3 4">NBC_00319</strain>
    </source>
</reference>
<protein>
    <recommendedName>
        <fullName evidence="2">PET hydrolase/cutinase-like domain-containing protein</fullName>
    </recommendedName>
</protein>
<evidence type="ECO:0000313" key="3">
    <source>
        <dbReference type="EMBL" id="WUM19292.1"/>
    </source>
</evidence>
<dbReference type="Proteomes" id="UP001432128">
    <property type="component" value="Chromosome"/>
</dbReference>
<dbReference type="PANTHER" id="PTHR33428:SF14">
    <property type="entry name" value="CARBOXYLESTERASE TYPE B DOMAIN-CONTAINING PROTEIN"/>
    <property type="match status" value="1"/>
</dbReference>
<proteinExistence type="predicted"/>
<evidence type="ECO:0000259" key="2">
    <source>
        <dbReference type="Pfam" id="PF12740"/>
    </source>
</evidence>
<keyword evidence="4" id="KW-1185">Reference proteome</keyword>
<feature type="chain" id="PRO_5043492111" description="PET hydrolase/cutinase-like domain-containing protein" evidence="1">
    <location>
        <begin position="24"/>
        <end position="336"/>
    </location>
</feature>
<feature type="domain" description="PET hydrolase/cutinase-like" evidence="2">
    <location>
        <begin position="78"/>
        <end position="260"/>
    </location>
</feature>
<dbReference type="EMBL" id="CP108021">
    <property type="protein sequence ID" value="WUM19292.1"/>
    <property type="molecule type" value="Genomic_DNA"/>
</dbReference>
<sequence length="336" mass="35183">MRVRVGAVAVALLAALVATPAHAEPLPQAPASRTDPAAPGPFAVASTTTVGPCRGPAAVEQTGEARRDRVFAPLECTDAAPIGTRSGTGVNFYYPIDSGRTHPLVVFSGGFGANPGYFDRLSRHFASHGYVVAVSYQLDELVPYSTFRGIRRAVAADADRRSPLFGRIDLRSVVIAGHSYGATNALHAADLLGLRARGIATPAEFSLPRGVRVVGVVAIGPAVGTVANAVATPTLVMSGTRDIVAPPREIRRTFDGIVDAPAWWAVVRDATHLMTLGPVAQNTQAGIETAFLDYVTTGANCARFASSAWPADARVADAARNPRARSAECDPLRAVR</sequence>
<keyword evidence="1" id="KW-0732">Signal</keyword>
<dbReference type="Pfam" id="PF12740">
    <property type="entry name" value="PETase"/>
    <property type="match status" value="1"/>
</dbReference>
<dbReference type="RefSeq" id="WP_328856815.1">
    <property type="nucleotide sequence ID" value="NZ_CP108021.1"/>
</dbReference>
<dbReference type="SUPFAM" id="SSF53474">
    <property type="entry name" value="alpha/beta-Hydrolases"/>
    <property type="match status" value="1"/>
</dbReference>
<dbReference type="Gene3D" id="3.40.50.1820">
    <property type="entry name" value="alpha/beta hydrolase"/>
    <property type="match status" value="1"/>
</dbReference>
<evidence type="ECO:0000256" key="1">
    <source>
        <dbReference type="SAM" id="SignalP"/>
    </source>
</evidence>
<organism evidence="3 4">
    <name type="scientific">Williamsia herbipolensis</name>
    <dbReference type="NCBI Taxonomy" id="1603258"/>
    <lineage>
        <taxon>Bacteria</taxon>
        <taxon>Bacillati</taxon>
        <taxon>Actinomycetota</taxon>
        <taxon>Actinomycetes</taxon>
        <taxon>Mycobacteriales</taxon>
        <taxon>Nocardiaceae</taxon>
        <taxon>Williamsia</taxon>
    </lineage>
</organism>
<evidence type="ECO:0000313" key="4">
    <source>
        <dbReference type="Proteomes" id="UP001432128"/>
    </source>
</evidence>
<dbReference type="KEGG" id="whr:OG579_16510"/>
<dbReference type="PANTHER" id="PTHR33428">
    <property type="entry name" value="CHLOROPHYLLASE-2, CHLOROPLASTIC"/>
    <property type="match status" value="1"/>
</dbReference>
<name>A0AAU4JZP8_9NOCA</name>
<dbReference type="AlphaFoldDB" id="A0AAU4JZP8"/>
<accession>A0AAU4JZP8</accession>
<gene>
    <name evidence="3" type="ORF">OG579_16510</name>
</gene>
<feature type="signal peptide" evidence="1">
    <location>
        <begin position="1"/>
        <end position="23"/>
    </location>
</feature>
<dbReference type="InterPro" id="IPR029058">
    <property type="entry name" value="AB_hydrolase_fold"/>
</dbReference>